<dbReference type="InterPro" id="IPR005823">
    <property type="entry name" value="Ribosomal_uL13_bac-type"/>
</dbReference>
<evidence type="ECO:0000256" key="4">
    <source>
        <dbReference type="HAMAP-Rule" id="MF_01366"/>
    </source>
</evidence>
<dbReference type="InterPro" id="IPR005822">
    <property type="entry name" value="Ribosomal_uL13"/>
</dbReference>
<dbReference type="InterPro" id="IPR036899">
    <property type="entry name" value="Ribosomal_uL13_sf"/>
</dbReference>
<evidence type="ECO:0000256" key="1">
    <source>
        <dbReference type="ARBA" id="ARBA00006227"/>
    </source>
</evidence>
<keyword evidence="2 4" id="KW-0689">Ribosomal protein</keyword>
<dbReference type="Gene3D" id="3.90.1180.10">
    <property type="entry name" value="Ribosomal protein L13"/>
    <property type="match status" value="1"/>
</dbReference>
<name>A0A075GAE6_9EURY</name>
<dbReference type="HAMAP" id="MF_01366">
    <property type="entry name" value="Ribosomal_uL13"/>
    <property type="match status" value="1"/>
</dbReference>
<dbReference type="GO" id="GO:0017148">
    <property type="term" value="P:negative regulation of translation"/>
    <property type="evidence" value="ECO:0007669"/>
    <property type="project" value="TreeGrafter"/>
</dbReference>
<gene>
    <name evidence="5" type="primary">RP-L13</name>
    <name evidence="4" type="synonym">rpl13</name>
    <name evidence="5" type="synonym">rplM</name>
</gene>
<dbReference type="InterPro" id="IPR005755">
    <property type="entry name" value="Ribosomal_uL13_euk/arc"/>
</dbReference>
<dbReference type="PANTHER" id="PTHR11545">
    <property type="entry name" value="RIBOSOMAL PROTEIN L13"/>
    <property type="match status" value="1"/>
</dbReference>
<evidence type="ECO:0000256" key="2">
    <source>
        <dbReference type="ARBA" id="ARBA00022980"/>
    </source>
</evidence>
<dbReference type="GO" id="GO:0003729">
    <property type="term" value="F:mRNA binding"/>
    <property type="evidence" value="ECO:0007669"/>
    <property type="project" value="TreeGrafter"/>
</dbReference>
<protein>
    <recommendedName>
        <fullName evidence="4">Large ribosomal subunit protein uL13</fullName>
    </recommendedName>
</protein>
<dbReference type="PANTHER" id="PTHR11545:SF3">
    <property type="entry name" value="LARGE RIBOSOMAL SUBUNIT PROTEIN UL13"/>
    <property type="match status" value="1"/>
</dbReference>
<reference evidence="5" key="1">
    <citation type="journal article" date="2014" name="Genome Biol. Evol.">
        <title>Pangenome evidence for extensive interdomain horizontal transfer affecting lineage core and shell genes in uncultured planktonic thaumarchaeota and euryarchaeota.</title>
        <authorList>
            <person name="Deschamps P."/>
            <person name="Zivanovic Y."/>
            <person name="Moreira D."/>
            <person name="Rodriguez-Valera F."/>
            <person name="Lopez-Garcia P."/>
        </authorList>
    </citation>
    <scope>NUCLEOTIDE SEQUENCE</scope>
</reference>
<comment type="similarity">
    <text evidence="1 4">Belongs to the universal ribosomal protein uL13 family.</text>
</comment>
<dbReference type="NCBIfam" id="TIGR01077">
    <property type="entry name" value="L13_A_E"/>
    <property type="match status" value="1"/>
</dbReference>
<dbReference type="EMBL" id="KF900610">
    <property type="protein sequence ID" value="AIF01046.1"/>
    <property type="molecule type" value="Genomic_DNA"/>
</dbReference>
<comment type="subunit">
    <text evidence="4">Part of the 50S ribosomal subunit.</text>
</comment>
<dbReference type="Pfam" id="PF00572">
    <property type="entry name" value="Ribosomal_L13"/>
    <property type="match status" value="1"/>
</dbReference>
<dbReference type="AlphaFoldDB" id="A0A075GAE6"/>
<keyword evidence="3 4" id="KW-0687">Ribonucleoprotein</keyword>
<dbReference type="SUPFAM" id="SSF52161">
    <property type="entry name" value="Ribosomal protein L13"/>
    <property type="match status" value="1"/>
</dbReference>
<dbReference type="GO" id="GO:0003735">
    <property type="term" value="F:structural constituent of ribosome"/>
    <property type="evidence" value="ECO:0007669"/>
    <property type="project" value="UniProtKB-UniRule"/>
</dbReference>
<dbReference type="GO" id="GO:0022625">
    <property type="term" value="C:cytosolic large ribosomal subunit"/>
    <property type="evidence" value="ECO:0007669"/>
    <property type="project" value="UniProtKB-UniRule"/>
</dbReference>
<dbReference type="PIRSF" id="PIRSF002181">
    <property type="entry name" value="Ribosomal_L13"/>
    <property type="match status" value="1"/>
</dbReference>
<evidence type="ECO:0000313" key="5">
    <source>
        <dbReference type="EMBL" id="AIF01046.1"/>
    </source>
</evidence>
<comment type="function">
    <text evidence="4">This protein is one of the early assembly proteins of the 50S ribosomal subunit, although it is not seen to bind rRNA by itself. It is important during the early stages of 50S assembly.</text>
</comment>
<proteinExistence type="inferred from homology"/>
<sequence length="134" mass="15008">MKVYDASNCIMGRLASYVAKALLNGEEVHVVNAEKAVISGAKHSVLREYTEKRQLNHERKGPFYPRMPHLMFKRSVRGMIPYQTPRGRAAFKRLRVDIGPAGAEKPETIERAQMTSGTVHVTLGDVSRKLGAKF</sequence>
<dbReference type="GO" id="GO:0006412">
    <property type="term" value="P:translation"/>
    <property type="evidence" value="ECO:0007669"/>
    <property type="project" value="UniProtKB-UniRule"/>
</dbReference>
<evidence type="ECO:0000256" key="3">
    <source>
        <dbReference type="ARBA" id="ARBA00023274"/>
    </source>
</evidence>
<organism evidence="5">
    <name type="scientific">uncultured marine group II/III euryarchaeote KM3_141_A08</name>
    <dbReference type="NCBI Taxonomy" id="1457875"/>
    <lineage>
        <taxon>Archaea</taxon>
        <taxon>Methanobacteriati</taxon>
        <taxon>Methanobacteriota</taxon>
        <taxon>environmental samples</taxon>
    </lineage>
</organism>
<accession>A0A075GAE6</accession>
<dbReference type="CDD" id="cd00392">
    <property type="entry name" value="Ribosomal_L13"/>
    <property type="match status" value="1"/>
</dbReference>